<proteinExistence type="inferred from homology"/>
<feature type="transmembrane region" description="Helical" evidence="7">
    <location>
        <begin position="217"/>
        <end position="237"/>
    </location>
</feature>
<protein>
    <submittedName>
        <fullName evidence="9">Vba4 protein</fullName>
    </submittedName>
</protein>
<dbReference type="Proteomes" id="UP001360560">
    <property type="component" value="Unassembled WGS sequence"/>
</dbReference>
<dbReference type="Gene3D" id="1.20.1250.20">
    <property type="entry name" value="MFS general substrate transporter like domains"/>
    <property type="match status" value="2"/>
</dbReference>
<dbReference type="RefSeq" id="XP_064851947.1">
    <property type="nucleotide sequence ID" value="XM_064995875.1"/>
</dbReference>
<feature type="transmembrane region" description="Helical" evidence="7">
    <location>
        <begin position="392"/>
        <end position="412"/>
    </location>
</feature>
<dbReference type="PANTHER" id="PTHR23501:SF191">
    <property type="entry name" value="VACUOLAR BASIC AMINO ACID TRANSPORTER 4"/>
    <property type="match status" value="1"/>
</dbReference>
<gene>
    <name evidence="9" type="ORF">DASC09_022720</name>
</gene>
<organism evidence="9 10">
    <name type="scientific">Saccharomycopsis crataegensis</name>
    <dbReference type="NCBI Taxonomy" id="43959"/>
    <lineage>
        <taxon>Eukaryota</taxon>
        <taxon>Fungi</taxon>
        <taxon>Dikarya</taxon>
        <taxon>Ascomycota</taxon>
        <taxon>Saccharomycotina</taxon>
        <taxon>Saccharomycetes</taxon>
        <taxon>Saccharomycopsidaceae</taxon>
        <taxon>Saccharomycopsis</taxon>
    </lineage>
</organism>
<evidence type="ECO:0000256" key="1">
    <source>
        <dbReference type="ARBA" id="ARBA00004127"/>
    </source>
</evidence>
<comment type="subcellular location">
    <subcellularLocation>
        <location evidence="1">Endomembrane system</location>
        <topology evidence="1">Multi-pass membrane protein</topology>
    </subcellularLocation>
</comment>
<reference evidence="9 10" key="1">
    <citation type="journal article" date="2023" name="Elife">
        <title>Identification of key yeast species and microbe-microbe interactions impacting larval growth of Drosophila in the wild.</title>
        <authorList>
            <person name="Mure A."/>
            <person name="Sugiura Y."/>
            <person name="Maeda R."/>
            <person name="Honda K."/>
            <person name="Sakurai N."/>
            <person name="Takahashi Y."/>
            <person name="Watada M."/>
            <person name="Katoh T."/>
            <person name="Gotoh A."/>
            <person name="Gotoh Y."/>
            <person name="Taniguchi I."/>
            <person name="Nakamura K."/>
            <person name="Hayashi T."/>
            <person name="Katayama T."/>
            <person name="Uemura T."/>
            <person name="Hattori Y."/>
        </authorList>
    </citation>
    <scope>NUCLEOTIDE SEQUENCE [LARGE SCALE GENOMIC DNA]</scope>
    <source>
        <strain evidence="9 10">SC-9</strain>
    </source>
</reference>
<feature type="transmembrane region" description="Helical" evidence="7">
    <location>
        <begin position="365"/>
        <end position="385"/>
    </location>
</feature>
<comment type="caution">
    <text evidence="9">The sequence shown here is derived from an EMBL/GenBank/DDBJ whole genome shotgun (WGS) entry which is preliminary data.</text>
</comment>
<dbReference type="GO" id="GO:0012505">
    <property type="term" value="C:endomembrane system"/>
    <property type="evidence" value="ECO:0007669"/>
    <property type="project" value="UniProtKB-SubCell"/>
</dbReference>
<evidence type="ECO:0000259" key="8">
    <source>
        <dbReference type="PROSITE" id="PS50850"/>
    </source>
</evidence>
<accession>A0AAV5QJG7</accession>
<feature type="transmembrane region" description="Helical" evidence="7">
    <location>
        <begin position="130"/>
        <end position="152"/>
    </location>
</feature>
<evidence type="ECO:0000313" key="10">
    <source>
        <dbReference type="Proteomes" id="UP001360560"/>
    </source>
</evidence>
<feature type="transmembrane region" description="Helical" evidence="7">
    <location>
        <begin position="258"/>
        <end position="280"/>
    </location>
</feature>
<dbReference type="PROSITE" id="PS50850">
    <property type="entry name" value="MFS"/>
    <property type="match status" value="1"/>
</dbReference>
<feature type="transmembrane region" description="Helical" evidence="7">
    <location>
        <begin position="424"/>
        <end position="449"/>
    </location>
</feature>
<feature type="transmembrane region" description="Helical" evidence="7">
    <location>
        <begin position="194"/>
        <end position="211"/>
    </location>
</feature>
<evidence type="ECO:0000256" key="2">
    <source>
        <dbReference type="ARBA" id="ARBA00008335"/>
    </source>
</evidence>
<sequence length="573" mass="62299">MASMSQQQQPLLDPSTTSPGLVATEISTEIDEQIGNYGSIDHQPDEPQINIIDEPVLSPGRQKVILFSIYVSIFLGALDTTIVATLLTTIASDLDALPQVSWIATSYLLSCSAFQPLFGKLSDIFGRKRLLLICNVMFAGGCLLCGVAPKFWQLSLGRFITGIGGGGFNTLGTITMSDIIPLRERGVYQGYGNIAYGLGAASGGIVAGFFSSWRWAFLLQIPICLFTGTMILCYLNLPKGSPGLGVHGHDVWTKFSKIDLLGSFILVSSLIAFMLAASIGGKDISFGSGTFLSLISGSIFGLFLFYQYELRVAKEPVIPVHLLKQQTVLASSFNCFFMSMTMFTMIYFAPFFWTSVKGYTASASGLRLVSNFLGVSTGSIMAGHYMHKTGKYYKLALVSGIASIVGLFQVWLLGEDSNDWYELIVLFLPGLGTAVMLTVSLVAMISSVDHKEQALTTSIQYGFRSVGSTLGVAIATAFFEESLQRNLVKNFQELRNVPPGYTEEMLRQIIDQAMRSSSYAFVEAPKFAKQAILSAYDRGCHAAILFGLIACVISVICNLFIKEHPLTGSMKRT</sequence>
<feature type="transmembrane region" description="Helical" evidence="7">
    <location>
        <begin position="158"/>
        <end position="182"/>
    </location>
</feature>
<feature type="transmembrane region" description="Helical" evidence="7">
    <location>
        <begin position="542"/>
        <end position="561"/>
    </location>
</feature>
<evidence type="ECO:0000256" key="4">
    <source>
        <dbReference type="ARBA" id="ARBA00022692"/>
    </source>
</evidence>
<keyword evidence="10" id="KW-1185">Reference proteome</keyword>
<dbReference type="GO" id="GO:0000329">
    <property type="term" value="C:fungal-type vacuole membrane"/>
    <property type="evidence" value="ECO:0007669"/>
    <property type="project" value="TreeGrafter"/>
</dbReference>
<evidence type="ECO:0000256" key="6">
    <source>
        <dbReference type="ARBA" id="ARBA00023136"/>
    </source>
</evidence>
<evidence type="ECO:0000313" key="9">
    <source>
        <dbReference type="EMBL" id="GMM34947.1"/>
    </source>
</evidence>
<evidence type="ECO:0000256" key="5">
    <source>
        <dbReference type="ARBA" id="ARBA00022989"/>
    </source>
</evidence>
<comment type="similarity">
    <text evidence="2">Belongs to the major facilitator superfamily.</text>
</comment>
<dbReference type="SUPFAM" id="SSF103473">
    <property type="entry name" value="MFS general substrate transporter"/>
    <property type="match status" value="1"/>
</dbReference>
<dbReference type="AlphaFoldDB" id="A0AAV5QJG7"/>
<dbReference type="GO" id="GO:0015174">
    <property type="term" value="F:basic amino acid transmembrane transporter activity"/>
    <property type="evidence" value="ECO:0007669"/>
    <property type="project" value="TreeGrafter"/>
</dbReference>
<feature type="transmembrane region" description="Helical" evidence="7">
    <location>
        <begin position="64"/>
        <end position="87"/>
    </location>
</feature>
<dbReference type="InterPro" id="IPR020846">
    <property type="entry name" value="MFS_dom"/>
</dbReference>
<keyword evidence="4 7" id="KW-0812">Transmembrane</keyword>
<feature type="transmembrane region" description="Helical" evidence="7">
    <location>
        <begin position="99"/>
        <end position="118"/>
    </location>
</feature>
<feature type="transmembrane region" description="Helical" evidence="7">
    <location>
        <begin position="327"/>
        <end position="353"/>
    </location>
</feature>
<keyword evidence="5 7" id="KW-1133">Transmembrane helix</keyword>
<keyword evidence="6 7" id="KW-0472">Membrane</keyword>
<dbReference type="PANTHER" id="PTHR23501">
    <property type="entry name" value="MAJOR FACILITATOR SUPERFAMILY"/>
    <property type="match status" value="1"/>
</dbReference>
<evidence type="ECO:0000256" key="3">
    <source>
        <dbReference type="ARBA" id="ARBA00022448"/>
    </source>
</evidence>
<dbReference type="EMBL" id="BTFZ01000004">
    <property type="protein sequence ID" value="GMM34947.1"/>
    <property type="molecule type" value="Genomic_DNA"/>
</dbReference>
<dbReference type="GeneID" id="90072926"/>
<feature type="domain" description="Major facilitator superfamily (MFS) profile" evidence="8">
    <location>
        <begin position="65"/>
        <end position="565"/>
    </location>
</feature>
<dbReference type="Pfam" id="PF07690">
    <property type="entry name" value="MFS_1"/>
    <property type="match status" value="1"/>
</dbReference>
<dbReference type="InterPro" id="IPR011701">
    <property type="entry name" value="MFS"/>
</dbReference>
<evidence type="ECO:0000256" key="7">
    <source>
        <dbReference type="SAM" id="Phobius"/>
    </source>
</evidence>
<name>A0AAV5QJG7_9ASCO</name>
<dbReference type="InterPro" id="IPR036259">
    <property type="entry name" value="MFS_trans_sf"/>
</dbReference>
<feature type="transmembrane region" description="Helical" evidence="7">
    <location>
        <begin position="286"/>
        <end position="306"/>
    </location>
</feature>
<keyword evidence="3" id="KW-0813">Transport</keyword>